<dbReference type="AlphaFoldDB" id="A0A565CR34"/>
<evidence type="ECO:0000256" key="7">
    <source>
        <dbReference type="ARBA" id="ARBA00023014"/>
    </source>
</evidence>
<gene>
    <name evidence="13" type="ORF">ANE_LOCUS26485</name>
</gene>
<evidence type="ECO:0000313" key="13">
    <source>
        <dbReference type="EMBL" id="VVB16041.1"/>
    </source>
</evidence>
<dbReference type="NCBIfam" id="TIGR01341">
    <property type="entry name" value="aconitase_1"/>
    <property type="match status" value="1"/>
</dbReference>
<keyword evidence="14" id="KW-1185">Reference proteome</keyword>
<feature type="domain" description="Aconitase A/isopropylmalate dehydratase small subunit swivel" evidence="12">
    <location>
        <begin position="758"/>
        <end position="879"/>
    </location>
</feature>
<dbReference type="Gene3D" id="3.20.19.10">
    <property type="entry name" value="Aconitase, domain 4"/>
    <property type="match status" value="1"/>
</dbReference>
<dbReference type="NCBIfam" id="NF006757">
    <property type="entry name" value="PRK09277.1"/>
    <property type="match status" value="1"/>
</dbReference>
<keyword evidence="4 10" id="KW-0004">4Fe-4S</keyword>
<sequence>MSSASNGFVSFYSAIRSFRVCSAVTRWSHGANWRSPSSLRAQSRITTPMIEKFEQKFTTIASEHAYKGILTTLPKPGGGEYGKFYSLPALNDPRTDRLPYSVRILLESAIRNCDNFHITKDDVEKIMDWENTSPKKVVIPFKPARAILQDFTGVPVIVDLAAMRDAMKNLGSDPNKINPQLPVELVFDHSVQVCGAKPEKDLRKGMELESDRNWERFMFLKWGSSAFYNMVMASPGSHIVHQVDLEYLGRVVFNSEGFIYPDSVVGTYSDTTTMGGLGIAGWEVGGIEAEAAILGQPISVVLPSVVGLKLVGKLRVGVSRTDLVPTVIQMLRKHGVFGSFVEFYGEGMSELSLDDRARIAKMSPEYGTTMGFFPVDHVTLKYLKLKGRNNETVAMTESYLRANKMFVDYNEPQQERAYTSCLQLDLGDVEPCICGPKRPRDRVLLKDMKADWKACLDNPLGFKGFAIPKEEQDKIAKFSFMGQPAELKHGSVLIATITSGNTMSSPCDMVAAALVAKNTYDMGLKVKPWVRTSLAPGYGVVKEYLLQSGLQEYLGKQGFQIVGQGYTTCIWGSGQLDESIASAVSENDIVAAAVLSSSRGFESRVHAFVKANYLASPPLVVAYALAGTVNIDFETEPIGTGKDGKSVYLRDIWASSEEVTQALQNSVLQSMFKSTYETITKRDSVSPSSTLYSWDSNSTYIHEPPYFKNMTTNPPGPREVKDAYCLLHFGDNITTDHISPAGNIHKDSPAAKFLADQYSMCQSDFNSYGSRRGNHEVMTRGTFANIRIVNKLLNGEVGPKTVHIPTGEKICVFDAASRYKTAGQDTIILAGAEYGTGKSRDWAAKGPKLLGVKAIIAKSFDRIHRSNLASVGIVPLCFKPGEDAETLGLTGRERYTIHLPSNVSEMKPDQVITVTSDTAKSFVCILRLDTEVELAYYDHDGMLPYIIRSLRNK</sequence>
<keyword evidence="5" id="KW-0479">Metal-binding</keyword>
<evidence type="ECO:0000259" key="12">
    <source>
        <dbReference type="Pfam" id="PF00694"/>
    </source>
</evidence>
<dbReference type="GO" id="GO:0006102">
    <property type="term" value="P:isocitrate metabolic process"/>
    <property type="evidence" value="ECO:0007669"/>
    <property type="project" value="UniProtKB-ARBA"/>
</dbReference>
<dbReference type="FunFam" id="3.30.499.10:FF:000002">
    <property type="entry name" value="Aconitate hydratase"/>
    <property type="match status" value="1"/>
</dbReference>
<evidence type="ECO:0000256" key="9">
    <source>
        <dbReference type="ARBA" id="ARBA00023501"/>
    </source>
</evidence>
<dbReference type="InterPro" id="IPR001030">
    <property type="entry name" value="Acoase/IPM_deHydtase_lsu_aba"/>
</dbReference>
<evidence type="ECO:0000256" key="8">
    <source>
        <dbReference type="ARBA" id="ARBA00023239"/>
    </source>
</evidence>
<dbReference type="Gene3D" id="6.10.190.10">
    <property type="match status" value="1"/>
</dbReference>
<dbReference type="InterPro" id="IPR015931">
    <property type="entry name" value="Acnase/IPM_dHydase_lsu_aba_1/3"/>
</dbReference>
<accession>A0A565CR34</accession>
<dbReference type="EMBL" id="CABITT030000008">
    <property type="protein sequence ID" value="VVB16041.1"/>
    <property type="molecule type" value="Genomic_DNA"/>
</dbReference>
<keyword evidence="7 10" id="KW-0411">Iron-sulfur</keyword>
<dbReference type="EC" id="4.2.1.3" evidence="3 10"/>
<dbReference type="Proteomes" id="UP000489600">
    <property type="component" value="Unassembled WGS sequence"/>
</dbReference>
<protein>
    <recommendedName>
        <fullName evidence="3 10">Aconitate hydratase</fullName>
        <shortName evidence="10">Aconitase</shortName>
        <ecNumber evidence="3 10">4.2.1.3</ecNumber>
    </recommendedName>
</protein>
<evidence type="ECO:0000259" key="11">
    <source>
        <dbReference type="Pfam" id="PF00330"/>
    </source>
</evidence>
<dbReference type="CDD" id="cd01580">
    <property type="entry name" value="AcnA_IRP_Swivel"/>
    <property type="match status" value="1"/>
</dbReference>
<evidence type="ECO:0000256" key="6">
    <source>
        <dbReference type="ARBA" id="ARBA00023004"/>
    </source>
</evidence>
<evidence type="ECO:0000256" key="1">
    <source>
        <dbReference type="ARBA" id="ARBA00001966"/>
    </source>
</evidence>
<comment type="caution">
    <text evidence="13">The sequence shown here is derived from an EMBL/GenBank/DDBJ whole genome shotgun (WGS) entry which is preliminary data.</text>
</comment>
<dbReference type="Pfam" id="PF00694">
    <property type="entry name" value="Aconitase_C"/>
    <property type="match status" value="1"/>
</dbReference>
<keyword evidence="6 10" id="KW-0408">Iron</keyword>
<evidence type="ECO:0000256" key="2">
    <source>
        <dbReference type="ARBA" id="ARBA00007185"/>
    </source>
</evidence>
<dbReference type="OrthoDB" id="2224430at2759"/>
<dbReference type="PRINTS" id="PR00415">
    <property type="entry name" value="ACONITASE"/>
</dbReference>
<dbReference type="GO" id="GO:0006101">
    <property type="term" value="P:citrate metabolic process"/>
    <property type="evidence" value="ECO:0007669"/>
    <property type="project" value="UniProtKB-ARBA"/>
</dbReference>
<dbReference type="GO" id="GO:0003994">
    <property type="term" value="F:aconitate hydratase activity"/>
    <property type="evidence" value="ECO:0007669"/>
    <property type="project" value="UniProtKB-EC"/>
</dbReference>
<dbReference type="FunFam" id="3.20.19.10:FF:000001">
    <property type="entry name" value="Aconitate hydratase"/>
    <property type="match status" value="1"/>
</dbReference>
<dbReference type="SUPFAM" id="SSF52016">
    <property type="entry name" value="LeuD/IlvD-like"/>
    <property type="match status" value="1"/>
</dbReference>
<dbReference type="InterPro" id="IPR015928">
    <property type="entry name" value="Aconitase/3IPM_dehydase_swvl"/>
</dbReference>
<name>A0A565CR34_9BRAS</name>
<proteinExistence type="inferred from homology"/>
<dbReference type="InterPro" id="IPR036008">
    <property type="entry name" value="Aconitase_4Fe-4S_dom"/>
</dbReference>
<dbReference type="Gene3D" id="3.30.499.10">
    <property type="entry name" value="Aconitase, domain 3"/>
    <property type="match status" value="2"/>
</dbReference>
<dbReference type="InterPro" id="IPR000573">
    <property type="entry name" value="AconitaseA/IPMdHydase_ssu_swvl"/>
</dbReference>
<comment type="function">
    <text evidence="10">Catalyzes the isomerization of citrate to isocitrate via cis-aconitate.</text>
</comment>
<dbReference type="InterPro" id="IPR044137">
    <property type="entry name" value="AcnA_IRP_Swivel"/>
</dbReference>
<keyword evidence="8 10" id="KW-0456">Lyase</keyword>
<dbReference type="Pfam" id="PF00330">
    <property type="entry name" value="Aconitase"/>
    <property type="match status" value="1"/>
</dbReference>
<evidence type="ECO:0000256" key="4">
    <source>
        <dbReference type="ARBA" id="ARBA00022485"/>
    </source>
</evidence>
<evidence type="ECO:0000256" key="10">
    <source>
        <dbReference type="RuleBase" id="RU361275"/>
    </source>
</evidence>
<comment type="catalytic activity">
    <reaction evidence="9 10">
        <text>citrate = D-threo-isocitrate</text>
        <dbReference type="Rhea" id="RHEA:10336"/>
        <dbReference type="ChEBI" id="CHEBI:15562"/>
        <dbReference type="ChEBI" id="CHEBI:16947"/>
        <dbReference type="EC" id="4.2.1.3"/>
    </reaction>
</comment>
<dbReference type="SUPFAM" id="SSF53732">
    <property type="entry name" value="Aconitase iron-sulfur domain"/>
    <property type="match status" value="1"/>
</dbReference>
<evidence type="ECO:0000256" key="3">
    <source>
        <dbReference type="ARBA" id="ARBA00012926"/>
    </source>
</evidence>
<comment type="cofactor">
    <cofactor evidence="1">
        <name>[4Fe-4S] cluster</name>
        <dbReference type="ChEBI" id="CHEBI:49883"/>
    </cofactor>
</comment>
<evidence type="ECO:0000256" key="5">
    <source>
        <dbReference type="ARBA" id="ARBA00022723"/>
    </source>
</evidence>
<dbReference type="PANTHER" id="PTHR11670">
    <property type="entry name" value="ACONITASE/IRON-RESPONSIVE ELEMENT FAMILY MEMBER"/>
    <property type="match status" value="1"/>
</dbReference>
<organism evidence="13 14">
    <name type="scientific">Arabis nemorensis</name>
    <dbReference type="NCBI Taxonomy" id="586526"/>
    <lineage>
        <taxon>Eukaryota</taxon>
        <taxon>Viridiplantae</taxon>
        <taxon>Streptophyta</taxon>
        <taxon>Embryophyta</taxon>
        <taxon>Tracheophyta</taxon>
        <taxon>Spermatophyta</taxon>
        <taxon>Magnoliopsida</taxon>
        <taxon>eudicotyledons</taxon>
        <taxon>Gunneridae</taxon>
        <taxon>Pentapetalae</taxon>
        <taxon>rosids</taxon>
        <taxon>malvids</taxon>
        <taxon>Brassicales</taxon>
        <taxon>Brassicaceae</taxon>
        <taxon>Arabideae</taxon>
        <taxon>Arabis</taxon>
    </lineage>
</organism>
<comment type="similarity">
    <text evidence="2 10">Belongs to the aconitase/IPM isomerase family.</text>
</comment>
<evidence type="ECO:0000313" key="14">
    <source>
        <dbReference type="Proteomes" id="UP000489600"/>
    </source>
</evidence>
<dbReference type="NCBIfam" id="NF009520">
    <property type="entry name" value="PRK12881.1"/>
    <property type="match status" value="1"/>
</dbReference>
<feature type="domain" description="Aconitase/3-isopropylmalate dehydratase large subunit alpha/beta/alpha" evidence="11">
    <location>
        <begin position="124"/>
        <end position="627"/>
    </location>
</feature>
<dbReference type="FunFam" id="3.30.499.10:FF:000005">
    <property type="entry name" value="cytoplasmic aconitate hydratase"/>
    <property type="match status" value="1"/>
</dbReference>
<dbReference type="InterPro" id="IPR006249">
    <property type="entry name" value="Aconitase/IRP2"/>
</dbReference>
<dbReference type="GO" id="GO:0046872">
    <property type="term" value="F:metal ion binding"/>
    <property type="evidence" value="ECO:0007669"/>
    <property type="project" value="UniProtKB-KW"/>
</dbReference>
<dbReference type="GO" id="GO:0051539">
    <property type="term" value="F:4 iron, 4 sulfur cluster binding"/>
    <property type="evidence" value="ECO:0007669"/>
    <property type="project" value="UniProtKB-KW"/>
</dbReference>
<reference evidence="13" key="1">
    <citation type="submission" date="2019-07" db="EMBL/GenBank/DDBJ databases">
        <authorList>
            <person name="Dittberner H."/>
        </authorList>
    </citation>
    <scope>NUCLEOTIDE SEQUENCE [LARGE SCALE GENOMIC DNA]</scope>
</reference>